<organism evidence="2 3">
    <name type="scientific">Aromia moschata</name>
    <dbReference type="NCBI Taxonomy" id="1265417"/>
    <lineage>
        <taxon>Eukaryota</taxon>
        <taxon>Metazoa</taxon>
        <taxon>Ecdysozoa</taxon>
        <taxon>Arthropoda</taxon>
        <taxon>Hexapoda</taxon>
        <taxon>Insecta</taxon>
        <taxon>Pterygota</taxon>
        <taxon>Neoptera</taxon>
        <taxon>Endopterygota</taxon>
        <taxon>Coleoptera</taxon>
        <taxon>Polyphaga</taxon>
        <taxon>Cucujiformia</taxon>
        <taxon>Chrysomeloidea</taxon>
        <taxon>Cerambycidae</taxon>
        <taxon>Cerambycinae</taxon>
        <taxon>Callichromatini</taxon>
        <taxon>Aromia</taxon>
    </lineage>
</organism>
<evidence type="ECO:0000313" key="2">
    <source>
        <dbReference type="EMBL" id="KAJ8961564.1"/>
    </source>
</evidence>
<reference evidence="2" key="1">
    <citation type="journal article" date="2023" name="Insect Mol. Biol.">
        <title>Genome sequencing provides insights into the evolution of gene families encoding plant cell wall-degrading enzymes in longhorned beetles.</title>
        <authorList>
            <person name="Shin N.R."/>
            <person name="Okamura Y."/>
            <person name="Kirsch R."/>
            <person name="Pauchet Y."/>
        </authorList>
    </citation>
    <scope>NUCLEOTIDE SEQUENCE</scope>
    <source>
        <strain evidence="2">AMC_N1</strain>
    </source>
</reference>
<accession>A0AAV8ZDW8</accession>
<keyword evidence="3" id="KW-1185">Reference proteome</keyword>
<evidence type="ECO:0000256" key="1">
    <source>
        <dbReference type="SAM" id="MobiDB-lite"/>
    </source>
</evidence>
<sequence>MAPHMYTGDMYNPEHPTITDGQPYHRGQNHPNNLPHTTSREVPTRMTGRGRQGYHPSYSNQQQYYYNKGHANAENYAIGNQNNYAQGYHGEHPSYNHYAYSSNNVYPNDGTESMGTHMPNSVQVNHDPTPSYYPNEGMHAMPKVQNQSDYHNKVGYYENNTYGSNQLPPNSDSTYNMPTEIFHGANNNAAGVMTPPTNVQTETSDNYNNFHQFYPSETAQSQVAPPGEGSNSSSDFNFLSNLANDYTPEYYQI</sequence>
<feature type="region of interest" description="Disordered" evidence="1">
    <location>
        <begin position="1"/>
        <end position="57"/>
    </location>
</feature>
<protein>
    <recommendedName>
        <fullName evidence="4">Enamelin</fullName>
    </recommendedName>
</protein>
<comment type="caution">
    <text evidence="2">The sequence shown here is derived from an EMBL/GenBank/DDBJ whole genome shotgun (WGS) entry which is preliminary data.</text>
</comment>
<evidence type="ECO:0008006" key="4">
    <source>
        <dbReference type="Google" id="ProtNLM"/>
    </source>
</evidence>
<gene>
    <name evidence="2" type="ORF">NQ318_014816</name>
</gene>
<evidence type="ECO:0000313" key="3">
    <source>
        <dbReference type="Proteomes" id="UP001162162"/>
    </source>
</evidence>
<dbReference type="EMBL" id="JAPWTK010000005">
    <property type="protein sequence ID" value="KAJ8961564.1"/>
    <property type="molecule type" value="Genomic_DNA"/>
</dbReference>
<dbReference type="Proteomes" id="UP001162162">
    <property type="component" value="Unassembled WGS sequence"/>
</dbReference>
<dbReference type="AlphaFoldDB" id="A0AAV8ZDW8"/>
<name>A0AAV8ZDW8_9CUCU</name>
<proteinExistence type="predicted"/>